<dbReference type="Proteomes" id="UP000269945">
    <property type="component" value="Unassembled WGS sequence"/>
</dbReference>
<reference evidence="1 2" key="1">
    <citation type="submission" date="2018-10" db="EMBL/GenBank/DDBJ databases">
        <authorList>
            <person name="Ekblom R."/>
            <person name="Jareborg N."/>
        </authorList>
    </citation>
    <scope>NUCLEOTIDE SEQUENCE [LARGE SCALE GENOMIC DNA]</scope>
    <source>
        <tissue evidence="1">Muscle</tissue>
    </source>
</reference>
<keyword evidence="2" id="KW-1185">Reference proteome</keyword>
<dbReference type="AlphaFoldDB" id="A0A9X9LTG3"/>
<evidence type="ECO:0000313" key="2">
    <source>
        <dbReference type="Proteomes" id="UP000269945"/>
    </source>
</evidence>
<accession>A0A9X9LTG3</accession>
<name>A0A9X9LTG3_GULGU</name>
<dbReference type="EMBL" id="CYRY02016160">
    <property type="protein sequence ID" value="VCW89127.1"/>
    <property type="molecule type" value="Genomic_DNA"/>
</dbReference>
<sequence>GRGSLGCLDLVAGWPPLAPRPLPKFSSFPGKPPGICFLLSGLGHLDPDPKSPGDPGVRAPSNSCRTFDQIRAKLLLLLRPPPPFPSSLLLFLKESGVHPKAPHSMPGHSAPWLLASFISWLCFSY</sequence>
<gene>
    <name evidence="1" type="ORF">BN2614_LOCUS3</name>
</gene>
<comment type="caution">
    <text evidence="1">The sequence shown here is derived from an EMBL/GenBank/DDBJ whole genome shotgun (WGS) entry which is preliminary data.</text>
</comment>
<feature type="non-terminal residue" evidence="1">
    <location>
        <position position="1"/>
    </location>
</feature>
<evidence type="ECO:0000313" key="1">
    <source>
        <dbReference type="EMBL" id="VCW89127.1"/>
    </source>
</evidence>
<protein>
    <submittedName>
        <fullName evidence="1">Uncharacterized protein</fullName>
    </submittedName>
</protein>
<organism evidence="1 2">
    <name type="scientific">Gulo gulo</name>
    <name type="common">Wolverine</name>
    <name type="synonym">Gluton</name>
    <dbReference type="NCBI Taxonomy" id="48420"/>
    <lineage>
        <taxon>Eukaryota</taxon>
        <taxon>Metazoa</taxon>
        <taxon>Chordata</taxon>
        <taxon>Craniata</taxon>
        <taxon>Vertebrata</taxon>
        <taxon>Euteleostomi</taxon>
        <taxon>Mammalia</taxon>
        <taxon>Eutheria</taxon>
        <taxon>Laurasiatheria</taxon>
        <taxon>Carnivora</taxon>
        <taxon>Caniformia</taxon>
        <taxon>Musteloidea</taxon>
        <taxon>Mustelidae</taxon>
        <taxon>Guloninae</taxon>
        <taxon>Gulo</taxon>
    </lineage>
</organism>
<proteinExistence type="predicted"/>